<dbReference type="KEGG" id="pdq:CL55_00012620"/>
<dbReference type="RefSeq" id="WP_046330345.1">
    <property type="nucleotide sequence ID" value="NZ_CP007501.1"/>
</dbReference>
<evidence type="ECO:0000256" key="3">
    <source>
        <dbReference type="ARBA" id="ARBA00022723"/>
    </source>
</evidence>
<dbReference type="Gene3D" id="1.10.490.10">
    <property type="entry name" value="Globins"/>
    <property type="match status" value="1"/>
</dbReference>
<dbReference type="STRING" id="1835254.CL55_00012620"/>
<keyword evidence="1" id="KW-0813">Transport</keyword>
<dbReference type="GO" id="GO:0046872">
    <property type="term" value="F:metal ion binding"/>
    <property type="evidence" value="ECO:0007669"/>
    <property type="project" value="UniProtKB-KW"/>
</dbReference>
<dbReference type="GO" id="GO:0005344">
    <property type="term" value="F:oxygen carrier activity"/>
    <property type="evidence" value="ECO:0007669"/>
    <property type="project" value="InterPro"/>
</dbReference>
<keyword evidence="2" id="KW-0349">Heme</keyword>
<dbReference type="PANTHER" id="PTHR47366">
    <property type="entry name" value="TWO-ON-TWO HEMOGLOBIN-3"/>
    <property type="match status" value="1"/>
</dbReference>
<name>A0A0E3ZM88_9BURK</name>
<dbReference type="GO" id="GO:0020037">
    <property type="term" value="F:heme binding"/>
    <property type="evidence" value="ECO:0007669"/>
    <property type="project" value="InterPro"/>
</dbReference>
<protein>
    <submittedName>
        <fullName evidence="6">Truncated hemoglobin</fullName>
    </submittedName>
</protein>
<dbReference type="HOGENOM" id="CLU_103526_3_0_4"/>
<dbReference type="PANTHER" id="PTHR47366:SF1">
    <property type="entry name" value="TWO-ON-TWO HEMOGLOBIN-3"/>
    <property type="match status" value="1"/>
</dbReference>
<evidence type="ECO:0000256" key="5">
    <source>
        <dbReference type="ARBA" id="ARBA00034496"/>
    </source>
</evidence>
<keyword evidence="3" id="KW-0479">Metal-binding</keyword>
<reference evidence="6 7" key="1">
    <citation type="submission" date="2014-03" db="EMBL/GenBank/DDBJ databases">
        <title>Genome of Polynucleobacter strain MWH-MoK4.</title>
        <authorList>
            <person name="Hahn M.W."/>
        </authorList>
    </citation>
    <scope>NUCLEOTIDE SEQUENCE [LARGE SCALE GENOMIC DNA]</scope>
    <source>
        <strain evidence="6 7">MWH-MoK4</strain>
    </source>
</reference>
<dbReference type="Proteomes" id="UP000061135">
    <property type="component" value="Chromosome"/>
</dbReference>
<evidence type="ECO:0000313" key="7">
    <source>
        <dbReference type="Proteomes" id="UP000061135"/>
    </source>
</evidence>
<accession>A0A0E3ZM88</accession>
<evidence type="ECO:0000256" key="2">
    <source>
        <dbReference type="ARBA" id="ARBA00022617"/>
    </source>
</evidence>
<evidence type="ECO:0000256" key="1">
    <source>
        <dbReference type="ARBA" id="ARBA00022448"/>
    </source>
</evidence>
<dbReference type="AlphaFoldDB" id="A0A0E3ZM88"/>
<keyword evidence="4" id="KW-0408">Iron</keyword>
<proteinExistence type="inferred from homology"/>
<dbReference type="PATRIC" id="fig|576611.7.peg.1284"/>
<dbReference type="InterPro" id="IPR001486">
    <property type="entry name" value="Hemoglobin_trunc"/>
</dbReference>
<dbReference type="Pfam" id="PF01152">
    <property type="entry name" value="Bac_globin"/>
    <property type="match status" value="1"/>
</dbReference>
<organism evidence="6 7">
    <name type="scientific">Polynucleobacter duraquae</name>
    <dbReference type="NCBI Taxonomy" id="1835254"/>
    <lineage>
        <taxon>Bacteria</taxon>
        <taxon>Pseudomonadati</taxon>
        <taxon>Pseudomonadota</taxon>
        <taxon>Betaproteobacteria</taxon>
        <taxon>Burkholderiales</taxon>
        <taxon>Burkholderiaceae</taxon>
        <taxon>Polynucleobacter</taxon>
    </lineage>
</organism>
<dbReference type="OrthoDB" id="9790913at2"/>
<sequence>MSERKNPYDMIGGAAKIEELVDRFYDLMALEEPFEALRALHSQDLSSSREKLKLFLSGWLGGPDVYSPKHGHPMLRARHLPFKIGLKERNQWLACMYRAMEDCGIDSQIGAQLEGSFFNTADWMRNQPD</sequence>
<dbReference type="InterPro" id="IPR044203">
    <property type="entry name" value="GlbO/GLB3-like"/>
</dbReference>
<keyword evidence="7" id="KW-1185">Reference proteome</keyword>
<dbReference type="CDD" id="cd14773">
    <property type="entry name" value="TrHb2_PhHbO-like_O"/>
    <property type="match status" value="1"/>
</dbReference>
<gene>
    <name evidence="6" type="ORF">CL55_00012620</name>
</gene>
<evidence type="ECO:0000256" key="4">
    <source>
        <dbReference type="ARBA" id="ARBA00023004"/>
    </source>
</evidence>
<dbReference type="InterPro" id="IPR012292">
    <property type="entry name" value="Globin/Proto"/>
</dbReference>
<comment type="similarity">
    <text evidence="5">Belongs to the truncated hemoglobin family. Group II subfamily.</text>
</comment>
<dbReference type="InterPro" id="IPR009050">
    <property type="entry name" value="Globin-like_sf"/>
</dbReference>
<dbReference type="EMBL" id="CP007501">
    <property type="protein sequence ID" value="AKD25595.1"/>
    <property type="molecule type" value="Genomic_DNA"/>
</dbReference>
<dbReference type="SUPFAM" id="SSF46458">
    <property type="entry name" value="Globin-like"/>
    <property type="match status" value="1"/>
</dbReference>
<evidence type="ECO:0000313" key="6">
    <source>
        <dbReference type="EMBL" id="AKD25595.1"/>
    </source>
</evidence>
<dbReference type="GO" id="GO:0019825">
    <property type="term" value="F:oxygen binding"/>
    <property type="evidence" value="ECO:0007669"/>
    <property type="project" value="InterPro"/>
</dbReference>